<organism evidence="2 3">
    <name type="scientific">Litorimonas taeanensis</name>
    <dbReference type="NCBI Taxonomy" id="568099"/>
    <lineage>
        <taxon>Bacteria</taxon>
        <taxon>Pseudomonadati</taxon>
        <taxon>Pseudomonadota</taxon>
        <taxon>Alphaproteobacteria</taxon>
        <taxon>Maricaulales</taxon>
        <taxon>Robiginitomaculaceae</taxon>
    </lineage>
</organism>
<accession>A0A420WE40</accession>
<keyword evidence="1" id="KW-1133">Transmembrane helix</keyword>
<keyword evidence="3" id="KW-1185">Reference proteome</keyword>
<name>A0A420WE40_9PROT</name>
<dbReference type="EMBL" id="RBII01000002">
    <property type="protein sequence ID" value="RKQ69180.1"/>
    <property type="molecule type" value="Genomic_DNA"/>
</dbReference>
<gene>
    <name evidence="2" type="ORF">DES40_1979</name>
</gene>
<keyword evidence="1" id="KW-0812">Transmembrane</keyword>
<feature type="transmembrane region" description="Helical" evidence="1">
    <location>
        <begin position="78"/>
        <end position="98"/>
    </location>
</feature>
<evidence type="ECO:0000256" key="1">
    <source>
        <dbReference type="SAM" id="Phobius"/>
    </source>
</evidence>
<keyword evidence="1" id="KW-0472">Membrane</keyword>
<protein>
    <submittedName>
        <fullName evidence="2">Uncharacterized protein</fullName>
    </submittedName>
</protein>
<comment type="caution">
    <text evidence="2">The sequence shown here is derived from an EMBL/GenBank/DDBJ whole genome shotgun (WGS) entry which is preliminary data.</text>
</comment>
<evidence type="ECO:0000313" key="2">
    <source>
        <dbReference type="EMBL" id="RKQ69180.1"/>
    </source>
</evidence>
<dbReference type="RefSeq" id="WP_121101442.1">
    <property type="nucleotide sequence ID" value="NZ_RBII01000002.1"/>
</dbReference>
<sequence>MIYLFYAFLIGTALGVLSAYHTKAFLSALVSTLMVGGLVMRSVILVGASASGFIGSVNPFEIYFIGFMQLPFLLRLSFFLLPAFFFMGRFIAWGYLVFFKEEIYETDFERRERVKNAHGWTPEKDKKVSGKIQLRR</sequence>
<dbReference type="InParanoid" id="A0A420WE40"/>
<proteinExistence type="predicted"/>
<feature type="transmembrane region" description="Helical" evidence="1">
    <location>
        <begin position="43"/>
        <end position="66"/>
    </location>
</feature>
<dbReference type="Proteomes" id="UP000282211">
    <property type="component" value="Unassembled WGS sequence"/>
</dbReference>
<reference evidence="2 3" key="1">
    <citation type="submission" date="2018-10" db="EMBL/GenBank/DDBJ databases">
        <title>Genomic Encyclopedia of Type Strains, Phase IV (KMG-IV): sequencing the most valuable type-strain genomes for metagenomic binning, comparative biology and taxonomic classification.</title>
        <authorList>
            <person name="Goeker M."/>
        </authorList>
    </citation>
    <scope>NUCLEOTIDE SEQUENCE [LARGE SCALE GENOMIC DNA]</scope>
    <source>
        <strain evidence="2 3">DSM 22008</strain>
    </source>
</reference>
<dbReference type="AlphaFoldDB" id="A0A420WE40"/>
<evidence type="ECO:0000313" key="3">
    <source>
        <dbReference type="Proteomes" id="UP000282211"/>
    </source>
</evidence>